<gene>
    <name evidence="5" type="ORF">CAP_3486</name>
</gene>
<protein>
    <submittedName>
        <fullName evidence="5">Endo-1,4-beta-xylanase A</fullName>
    </submittedName>
</protein>
<keyword evidence="5" id="KW-0858">Xylan degradation</keyword>
<dbReference type="EMBL" id="ASRX01000026">
    <property type="protein sequence ID" value="EYF05123.1"/>
    <property type="molecule type" value="Genomic_DNA"/>
</dbReference>
<sequence length="452" mass="48741">MNERSLLGRLTASIWQIGLGLAALQALVCGCVASSEEQVDPAEEVSLAVNPTPVSQHGALHVDGNRIKDAHGDVVQLRGMSLFWSQWGQTGGPGNEYYKASVVNSLVDSWNVSLVRAALGVEPDGYLANPTAEENRVRTVVNAAVAKGVYVIIDWHDHNAHQHTQQARDFFTRMARDYKNTPNVIFEIFNEPLDYHSWSQVKTYAEDVIGAIRGQGANNLVVVGTPTWSQDVDVAANNPITQYGNIAYTLHFYAGSHKQALRNKATTALNRGIALFVTEWGTTHASGNTGLDLAESQAWINFMDANKLSWANWSLNRKNETAAALLPHANTTGPWVSSELSPSGTFVKQKLLDATQDPGDDDDDPPPSPSFQFSVSSSINPWWIQVNVANSGQTITGVTAKVGSATYPLTLQSWGDWTISPPSAVPAGTQVIFTATSSNGAVGTFTSAPWPG</sequence>
<keyword evidence="5" id="KW-0624">Polysaccharide degradation</keyword>
<evidence type="ECO:0000256" key="1">
    <source>
        <dbReference type="ARBA" id="ARBA00022801"/>
    </source>
</evidence>
<dbReference type="GO" id="GO:0045493">
    <property type="term" value="P:xylan catabolic process"/>
    <property type="evidence" value="ECO:0007669"/>
    <property type="project" value="UniProtKB-KW"/>
</dbReference>
<proteinExistence type="inferred from homology"/>
<dbReference type="GO" id="GO:0004553">
    <property type="term" value="F:hydrolase activity, hydrolyzing O-glycosyl compounds"/>
    <property type="evidence" value="ECO:0007669"/>
    <property type="project" value="InterPro"/>
</dbReference>
<evidence type="ECO:0000259" key="4">
    <source>
        <dbReference type="Pfam" id="PF00150"/>
    </source>
</evidence>
<evidence type="ECO:0000313" key="5">
    <source>
        <dbReference type="EMBL" id="EYF05123.1"/>
    </source>
</evidence>
<dbReference type="STRING" id="1192034.CAP_3486"/>
<evidence type="ECO:0000313" key="6">
    <source>
        <dbReference type="Proteomes" id="UP000019678"/>
    </source>
</evidence>
<keyword evidence="2 3" id="KW-0326">Glycosidase</keyword>
<dbReference type="PANTHER" id="PTHR34142:SF1">
    <property type="entry name" value="GLYCOSIDE HYDROLASE FAMILY 5 DOMAIN-CONTAINING PROTEIN"/>
    <property type="match status" value="1"/>
</dbReference>
<keyword evidence="1 3" id="KW-0378">Hydrolase</keyword>
<dbReference type="Proteomes" id="UP000019678">
    <property type="component" value="Unassembled WGS sequence"/>
</dbReference>
<dbReference type="AlphaFoldDB" id="A0A017T799"/>
<dbReference type="InterPro" id="IPR001547">
    <property type="entry name" value="Glyco_hydro_5"/>
</dbReference>
<evidence type="ECO:0000256" key="3">
    <source>
        <dbReference type="RuleBase" id="RU361153"/>
    </source>
</evidence>
<dbReference type="RefSeq" id="WP_063748716.1">
    <property type="nucleotide sequence ID" value="NZ_ASRX01000026.1"/>
</dbReference>
<dbReference type="PROSITE" id="PS00659">
    <property type="entry name" value="GLYCOSYL_HYDROL_F5"/>
    <property type="match status" value="1"/>
</dbReference>
<feature type="domain" description="Glycoside hydrolase family 5" evidence="4">
    <location>
        <begin position="69"/>
        <end position="318"/>
    </location>
</feature>
<organism evidence="5 6">
    <name type="scientific">Chondromyces apiculatus DSM 436</name>
    <dbReference type="NCBI Taxonomy" id="1192034"/>
    <lineage>
        <taxon>Bacteria</taxon>
        <taxon>Pseudomonadati</taxon>
        <taxon>Myxococcota</taxon>
        <taxon>Polyangia</taxon>
        <taxon>Polyangiales</taxon>
        <taxon>Polyangiaceae</taxon>
        <taxon>Chondromyces</taxon>
    </lineage>
</organism>
<dbReference type="eggNOG" id="COG2730">
    <property type="taxonomic scope" value="Bacteria"/>
</dbReference>
<comment type="similarity">
    <text evidence="3">Belongs to the glycosyl hydrolase 5 (cellulase A) family.</text>
</comment>
<dbReference type="InterPro" id="IPR018087">
    <property type="entry name" value="Glyco_hydro_5_CS"/>
</dbReference>
<dbReference type="Pfam" id="PF00150">
    <property type="entry name" value="Cellulase"/>
    <property type="match status" value="1"/>
</dbReference>
<reference evidence="5 6" key="1">
    <citation type="submission" date="2013-05" db="EMBL/GenBank/DDBJ databases">
        <title>Genome assembly of Chondromyces apiculatus DSM 436.</title>
        <authorList>
            <person name="Sharma G."/>
            <person name="Khatri I."/>
            <person name="Kaur C."/>
            <person name="Mayilraj S."/>
            <person name="Subramanian S."/>
        </authorList>
    </citation>
    <scope>NUCLEOTIDE SEQUENCE [LARGE SCALE GENOMIC DNA]</scope>
    <source>
        <strain evidence="5 6">DSM 436</strain>
    </source>
</reference>
<dbReference type="SUPFAM" id="SSF51445">
    <property type="entry name" value="(Trans)glycosidases"/>
    <property type="match status" value="1"/>
</dbReference>
<dbReference type="PROSITE" id="PS51257">
    <property type="entry name" value="PROKAR_LIPOPROTEIN"/>
    <property type="match status" value="1"/>
</dbReference>
<name>A0A017T799_9BACT</name>
<evidence type="ECO:0000256" key="2">
    <source>
        <dbReference type="ARBA" id="ARBA00023295"/>
    </source>
</evidence>
<keyword evidence="5" id="KW-0119">Carbohydrate metabolism</keyword>
<comment type="caution">
    <text evidence="5">The sequence shown here is derived from an EMBL/GenBank/DDBJ whole genome shotgun (WGS) entry which is preliminary data.</text>
</comment>
<dbReference type="OrthoDB" id="9800955at2"/>
<dbReference type="Gene3D" id="2.60.40.760">
    <property type="entry name" value="Expansin, cellulose-binding-like domain"/>
    <property type="match status" value="1"/>
</dbReference>
<dbReference type="InterPro" id="IPR036749">
    <property type="entry name" value="Expansin_CBD_sf"/>
</dbReference>
<dbReference type="InterPro" id="IPR017853">
    <property type="entry name" value="GH"/>
</dbReference>
<accession>A0A017T799</accession>
<dbReference type="Gene3D" id="3.20.20.80">
    <property type="entry name" value="Glycosidases"/>
    <property type="match status" value="1"/>
</dbReference>
<keyword evidence="6" id="KW-1185">Reference proteome</keyword>
<dbReference type="PANTHER" id="PTHR34142">
    <property type="entry name" value="ENDO-BETA-1,4-GLUCANASE A"/>
    <property type="match status" value="1"/>
</dbReference>